<dbReference type="GeneID" id="66053993"/>
<dbReference type="STRING" id="3055.A0A2K3DJ85"/>
<feature type="compositionally biased region" description="Pro residues" evidence="1">
    <location>
        <begin position="301"/>
        <end position="310"/>
    </location>
</feature>
<feature type="region of interest" description="Disordered" evidence="1">
    <location>
        <begin position="588"/>
        <end position="611"/>
    </location>
</feature>
<dbReference type="EMBL" id="CM008968">
    <property type="protein sequence ID" value="PNW80581.1"/>
    <property type="molecule type" value="Genomic_DNA"/>
</dbReference>
<feature type="region of interest" description="Disordered" evidence="1">
    <location>
        <begin position="298"/>
        <end position="340"/>
    </location>
</feature>
<dbReference type="KEGG" id="cre:CHLRE_07g323650v5"/>
<dbReference type="InParanoid" id="A0A2K3DJ85"/>
<feature type="compositionally biased region" description="Gly residues" evidence="1">
    <location>
        <begin position="321"/>
        <end position="340"/>
    </location>
</feature>
<evidence type="ECO:0000313" key="2">
    <source>
        <dbReference type="EMBL" id="PNW80581.1"/>
    </source>
</evidence>
<dbReference type="PANTHER" id="PTHR13109">
    <property type="entry name" value="NEUROCHONDRIN"/>
    <property type="match status" value="1"/>
</dbReference>
<feature type="region of interest" description="Disordered" evidence="1">
    <location>
        <begin position="501"/>
        <end position="529"/>
    </location>
</feature>
<protein>
    <recommendedName>
        <fullName evidence="4">Neurochondrin</fullName>
    </recommendedName>
</protein>
<name>A0A2K3DJ85_CHLRE</name>
<feature type="region of interest" description="Disordered" evidence="1">
    <location>
        <begin position="1139"/>
        <end position="1167"/>
    </location>
</feature>
<feature type="region of interest" description="Disordered" evidence="1">
    <location>
        <begin position="661"/>
        <end position="685"/>
    </location>
</feature>
<dbReference type="Proteomes" id="UP000006906">
    <property type="component" value="Chromosome 7"/>
</dbReference>
<dbReference type="OMA" id="CMEVEVS"/>
<dbReference type="InterPro" id="IPR008709">
    <property type="entry name" value="Neurochondrin"/>
</dbReference>
<accession>A0A2K3DJ85</accession>
<evidence type="ECO:0008006" key="4">
    <source>
        <dbReference type="Google" id="ProtNLM"/>
    </source>
</evidence>
<dbReference type="OrthoDB" id="8962942at2759"/>
<dbReference type="RefSeq" id="XP_042922575.1">
    <property type="nucleotide sequence ID" value="XM_043064007.1"/>
</dbReference>
<dbReference type="Gramene" id="PNW80581">
    <property type="protein sequence ID" value="PNW80581"/>
    <property type="gene ID" value="CHLRE_07g323650v5"/>
</dbReference>
<keyword evidence="3" id="KW-1185">Reference proteome</keyword>
<dbReference type="Pfam" id="PF05536">
    <property type="entry name" value="Neurochondrin"/>
    <property type="match status" value="2"/>
</dbReference>
<proteinExistence type="predicted"/>
<sequence length="1274" mass="124424">MPEERGSADASSADWNRSFTQCLELLKGPGDERRFVGLLLVTRLLPQGSDDAVRRVLDALGWTFLQRLLLPLRRQPSAAGSAAAAAGDAATQQASCVGLALSILAAACRLPDVAAGAEVRENLPLMLRVIRMGGVGPVLTASGVALPAADAAADAAAVTDALECLVAAAAACPSATCAVLDGADALGAVAEALARMAAVLAAPAAAEGGGGTAAAGSGAGDEERRVLEAAAHSGALLAMALLERLVTGTAAAAVAPGSPAAQSAAGRAVTLLSEHPAAAAKAVAALAQLVGNRRLLASPQAKPPAAPAEPPAGGAAARSGSGSGSSAAGGGSSGSGGGGGAAQLQLEAMHLLLLLLRACQEQAVTAASAELRRLDAAIAAPPLQMRQQQQQQLQLLQPGSWSAAVRRGLGWVLRSRAPPALKHAAIELAALTVGVVGEAWLLGAGQAQAQAQAGAQVGLGQEQGKGQGPAADDQPGAFLQLVVEVVKIELGMLLHDAMHPHRPVPAGAAPGSLRSASRGQAAAPQPSQRLLDELAQRAAKLRAEEEAAARKAAEAAVAAGAAETGQIGGGSGGGGGGGAPAALPAAGAVQADAEAMEVESDDPTGSATAGAAAAPAAATAAAGATTAGDGRMLAGERALLLLPACYSLLESCVGAVAADAAAGDDEDDGGGDAMERDEPAELRRAQPELSEAVLRHAMRTFHEVSETLLEFFEAAAGGPAGSSAAPGTATAAEPGSVATAAAAAASDPEEEPVQVPAVLLLGAARVLGRYFAEAPQAMLSEKVLAALPAVMAVRSEAAAAAAAGGVGPSEEDAYALTFLLPGLLQVTGEGCQGRAEACKALQAVPAALEACVAYLGHCVRRDAAAAAFLDARLPHPQQTQGTAAEAEAATVAAVRASPALAAACAEAASAEAGLADVCMLLCNLVQPAALAAACGRRAGTAGGAADGAWAAVRRTVGSAGPGAVAAVEAAATAGAAELSPVLALLQPAVWLVVRWAEARNRTLQVLAGLDVLVSSRSGGASSRGTSGDAGAECAAARALAAVQLAPRALLCPACLASIAVAATMRRLADASPGPLPSTGPQHASSPVAGAAAAILPPALIEGVCRLAVAAAASGASLELASLQRALEASEEWRQTEERLLQRARGQDSCQPSGSAPAGPEVDMGGEGGVPEGVRAGWLTAAAAHADFAGDGVACWERLLGALAQVVEVSDAARALARAAPAVQGLASAAAAVQAAGVGGAGRGGAGPAVSGPARELLQDVNLALLLQVVAAAGR</sequence>
<evidence type="ECO:0000313" key="3">
    <source>
        <dbReference type="Proteomes" id="UP000006906"/>
    </source>
</evidence>
<evidence type="ECO:0000256" key="1">
    <source>
        <dbReference type="SAM" id="MobiDB-lite"/>
    </source>
</evidence>
<dbReference type="PANTHER" id="PTHR13109:SF7">
    <property type="entry name" value="NEUROCHONDRIN"/>
    <property type="match status" value="1"/>
</dbReference>
<feature type="compositionally biased region" description="Basic and acidic residues" evidence="1">
    <location>
        <begin position="673"/>
        <end position="685"/>
    </location>
</feature>
<organism evidence="2 3">
    <name type="scientific">Chlamydomonas reinhardtii</name>
    <name type="common">Chlamydomonas smithii</name>
    <dbReference type="NCBI Taxonomy" id="3055"/>
    <lineage>
        <taxon>Eukaryota</taxon>
        <taxon>Viridiplantae</taxon>
        <taxon>Chlorophyta</taxon>
        <taxon>core chlorophytes</taxon>
        <taxon>Chlorophyceae</taxon>
        <taxon>CS clade</taxon>
        <taxon>Chlamydomonadales</taxon>
        <taxon>Chlamydomonadaceae</taxon>
        <taxon>Chlamydomonas</taxon>
    </lineage>
</organism>
<gene>
    <name evidence="2" type="ORF">CHLRE_07g323650v5</name>
</gene>
<dbReference type="AlphaFoldDB" id="A0A2K3DJ85"/>
<feature type="compositionally biased region" description="Low complexity" evidence="1">
    <location>
        <begin position="311"/>
        <end position="320"/>
    </location>
</feature>
<reference evidence="2 3" key="1">
    <citation type="journal article" date="2007" name="Science">
        <title>The Chlamydomonas genome reveals the evolution of key animal and plant functions.</title>
        <authorList>
            <person name="Merchant S.S."/>
            <person name="Prochnik S.E."/>
            <person name="Vallon O."/>
            <person name="Harris E.H."/>
            <person name="Karpowicz S.J."/>
            <person name="Witman G.B."/>
            <person name="Terry A."/>
            <person name="Salamov A."/>
            <person name="Fritz-Laylin L.K."/>
            <person name="Marechal-Drouard L."/>
            <person name="Marshall W.F."/>
            <person name="Qu L.H."/>
            <person name="Nelson D.R."/>
            <person name="Sanderfoot A.A."/>
            <person name="Spalding M.H."/>
            <person name="Kapitonov V.V."/>
            <person name="Ren Q."/>
            <person name="Ferris P."/>
            <person name="Lindquist E."/>
            <person name="Shapiro H."/>
            <person name="Lucas S.M."/>
            <person name="Grimwood J."/>
            <person name="Schmutz J."/>
            <person name="Cardol P."/>
            <person name="Cerutti H."/>
            <person name="Chanfreau G."/>
            <person name="Chen C.L."/>
            <person name="Cognat V."/>
            <person name="Croft M.T."/>
            <person name="Dent R."/>
            <person name="Dutcher S."/>
            <person name="Fernandez E."/>
            <person name="Fukuzawa H."/>
            <person name="Gonzalez-Ballester D."/>
            <person name="Gonzalez-Halphen D."/>
            <person name="Hallmann A."/>
            <person name="Hanikenne M."/>
            <person name="Hippler M."/>
            <person name="Inwood W."/>
            <person name="Jabbari K."/>
            <person name="Kalanon M."/>
            <person name="Kuras R."/>
            <person name="Lefebvre P.A."/>
            <person name="Lemaire S.D."/>
            <person name="Lobanov A.V."/>
            <person name="Lohr M."/>
            <person name="Manuell A."/>
            <person name="Meier I."/>
            <person name="Mets L."/>
            <person name="Mittag M."/>
            <person name="Mittelmeier T."/>
            <person name="Moroney J.V."/>
            <person name="Moseley J."/>
            <person name="Napoli C."/>
            <person name="Nedelcu A.M."/>
            <person name="Niyogi K."/>
            <person name="Novoselov S.V."/>
            <person name="Paulsen I.T."/>
            <person name="Pazour G."/>
            <person name="Purton S."/>
            <person name="Ral J.P."/>
            <person name="Riano-Pachon D.M."/>
            <person name="Riekhof W."/>
            <person name="Rymarquis L."/>
            <person name="Schroda M."/>
            <person name="Stern D."/>
            <person name="Umen J."/>
            <person name="Willows R."/>
            <person name="Wilson N."/>
            <person name="Zimmer S.L."/>
            <person name="Allmer J."/>
            <person name="Balk J."/>
            <person name="Bisova K."/>
            <person name="Chen C.J."/>
            <person name="Elias M."/>
            <person name="Gendler K."/>
            <person name="Hauser C."/>
            <person name="Lamb M.R."/>
            <person name="Ledford H."/>
            <person name="Long J.C."/>
            <person name="Minagawa J."/>
            <person name="Page M.D."/>
            <person name="Pan J."/>
            <person name="Pootakham W."/>
            <person name="Roje S."/>
            <person name="Rose A."/>
            <person name="Stahlberg E."/>
            <person name="Terauchi A.M."/>
            <person name="Yang P."/>
            <person name="Ball S."/>
            <person name="Bowler C."/>
            <person name="Dieckmann C.L."/>
            <person name="Gladyshev V.N."/>
            <person name="Green P."/>
            <person name="Jorgensen R."/>
            <person name="Mayfield S."/>
            <person name="Mueller-Roeber B."/>
            <person name="Rajamani S."/>
            <person name="Sayre R.T."/>
            <person name="Brokstein P."/>
            <person name="Dubchak I."/>
            <person name="Goodstein D."/>
            <person name="Hornick L."/>
            <person name="Huang Y.W."/>
            <person name="Jhaveri J."/>
            <person name="Luo Y."/>
            <person name="Martinez D."/>
            <person name="Ngau W.C."/>
            <person name="Otillar B."/>
            <person name="Poliakov A."/>
            <person name="Porter A."/>
            <person name="Szajkowski L."/>
            <person name="Werner G."/>
            <person name="Zhou K."/>
            <person name="Grigoriev I.V."/>
            <person name="Rokhsar D.S."/>
            <person name="Grossman A.R."/>
        </authorList>
    </citation>
    <scope>NUCLEOTIDE SEQUENCE [LARGE SCALE GENOMIC DNA]</scope>
    <source>
        <strain evidence="3">CC-503</strain>
    </source>
</reference>